<organism evidence="1">
    <name type="scientific">Rhipicephalus pulchellus</name>
    <name type="common">Yellow backed tick</name>
    <name type="synonym">Dermacentor pulchellus</name>
    <dbReference type="NCBI Taxonomy" id="72859"/>
    <lineage>
        <taxon>Eukaryota</taxon>
        <taxon>Metazoa</taxon>
        <taxon>Ecdysozoa</taxon>
        <taxon>Arthropoda</taxon>
        <taxon>Chelicerata</taxon>
        <taxon>Arachnida</taxon>
        <taxon>Acari</taxon>
        <taxon>Parasitiformes</taxon>
        <taxon>Ixodida</taxon>
        <taxon>Ixodoidea</taxon>
        <taxon>Ixodidae</taxon>
        <taxon>Rhipicephalinae</taxon>
        <taxon>Rhipicephalus</taxon>
        <taxon>Rhipicephalus</taxon>
    </lineage>
</organism>
<name>L7LV68_RHIPC</name>
<dbReference type="AlphaFoldDB" id="L7LV68"/>
<sequence>MGFGITRFYHHHQAILRLVALVLHATATISTTWRTSRRPRFYAMLRPRKQHSVAFKRNVISAAETIGNCAAERPFDVNAFVVRGNRSKRFLCAAPPEKVSRDQKMEHFPTFSGNRQPSVESNKELLGLRSILVVHAFRCRLSEETAAPLPHQAYRHSLILEG</sequence>
<protein>
    <submittedName>
        <fullName evidence="1">Uncharacterized protein</fullName>
    </submittedName>
</protein>
<dbReference type="EMBL" id="GACK01009344">
    <property type="protein sequence ID" value="JAA55690.1"/>
    <property type="molecule type" value="mRNA"/>
</dbReference>
<evidence type="ECO:0000313" key="1">
    <source>
        <dbReference type="EMBL" id="JAA55690.1"/>
    </source>
</evidence>
<proteinExistence type="evidence at transcript level"/>
<reference evidence="1" key="1">
    <citation type="submission" date="2012-11" db="EMBL/GenBank/DDBJ databases">
        <authorList>
            <person name="Lucero-Rivera Y.E."/>
            <person name="Tovar-Ramirez D."/>
        </authorList>
    </citation>
    <scope>NUCLEOTIDE SEQUENCE</scope>
    <source>
        <tissue evidence="1">Salivary gland</tissue>
    </source>
</reference>
<accession>L7LV68</accession>
<reference evidence="1" key="2">
    <citation type="journal article" date="2015" name="J. Proteomics">
        <title>Sexual differences in the sialomes of the zebra tick, Rhipicephalus pulchellus.</title>
        <authorList>
            <person name="Tan A.W."/>
            <person name="Francischetti I.M."/>
            <person name="Slovak M."/>
            <person name="Kini R.M."/>
            <person name="Ribeiro J.M."/>
        </authorList>
    </citation>
    <scope>NUCLEOTIDE SEQUENCE</scope>
    <source>
        <tissue evidence="1">Salivary gland</tissue>
    </source>
</reference>